<evidence type="ECO:0000256" key="2">
    <source>
        <dbReference type="SAM" id="MobiDB-lite"/>
    </source>
</evidence>
<evidence type="ECO:0000259" key="3">
    <source>
        <dbReference type="Pfam" id="PF12728"/>
    </source>
</evidence>
<evidence type="ECO:0000313" key="4">
    <source>
        <dbReference type="EMBL" id="QQE75241.1"/>
    </source>
</evidence>
<dbReference type="RefSeq" id="WP_198828771.1">
    <property type="nucleotide sequence ID" value="NZ_CP066308.1"/>
</dbReference>
<organism evidence="4 5">
    <name type="scientific">Brevibacillus composti</name>
    <dbReference type="NCBI Taxonomy" id="2796470"/>
    <lineage>
        <taxon>Bacteria</taxon>
        <taxon>Bacillati</taxon>
        <taxon>Bacillota</taxon>
        <taxon>Bacilli</taxon>
        <taxon>Bacillales</taxon>
        <taxon>Paenibacillaceae</taxon>
        <taxon>Brevibacillus</taxon>
    </lineage>
</organism>
<name>A0A7T5JPM5_9BACL</name>
<dbReference type="AlphaFoldDB" id="A0A7T5JPM5"/>
<sequence length="185" mass="22002">MLTVLEVVERLKVEGITSSRQMVQRWVREGKIEAEKPQRRKDGYRVSEESLEKFIVSWKEKHTKRTAAECEAEIQRLKEELERSQTENARLREELERAEERNSVLTRDLFDALDKLEGQKKEQAVNWKRKYDQLLKSAQERAGRLIAAEQEIHLLKKQLQDLREQKPSPVPDEPAFTERFQFDKK</sequence>
<gene>
    <name evidence="4" type="ORF">JD108_04735</name>
</gene>
<feature type="coiled-coil region" evidence="1">
    <location>
        <begin position="60"/>
        <end position="115"/>
    </location>
</feature>
<reference evidence="4 5" key="1">
    <citation type="submission" date="2020-12" db="EMBL/GenBank/DDBJ databases">
        <title>strain FJAT-54423T represents a novel species of the genus Brevibacillus.</title>
        <authorList>
            <person name="Tang R."/>
        </authorList>
    </citation>
    <scope>NUCLEOTIDE SEQUENCE [LARGE SCALE GENOMIC DNA]</scope>
    <source>
        <strain evidence="4 5">FJAT-54423</strain>
    </source>
</reference>
<evidence type="ECO:0000256" key="1">
    <source>
        <dbReference type="SAM" id="Coils"/>
    </source>
</evidence>
<keyword evidence="1" id="KW-0175">Coiled coil</keyword>
<dbReference type="EMBL" id="CP066308">
    <property type="protein sequence ID" value="QQE75241.1"/>
    <property type="molecule type" value="Genomic_DNA"/>
</dbReference>
<accession>A0A7T5JPM5</accession>
<dbReference type="Proteomes" id="UP000595847">
    <property type="component" value="Chromosome"/>
</dbReference>
<evidence type="ECO:0000313" key="5">
    <source>
        <dbReference type="Proteomes" id="UP000595847"/>
    </source>
</evidence>
<feature type="region of interest" description="Disordered" evidence="2">
    <location>
        <begin position="162"/>
        <end position="185"/>
    </location>
</feature>
<dbReference type="Pfam" id="PF12728">
    <property type="entry name" value="HTH_17"/>
    <property type="match status" value="1"/>
</dbReference>
<dbReference type="InterPro" id="IPR041657">
    <property type="entry name" value="HTH_17"/>
</dbReference>
<feature type="domain" description="Helix-turn-helix" evidence="3">
    <location>
        <begin position="1"/>
        <end position="55"/>
    </location>
</feature>
<dbReference type="KEGG" id="bcop:JD108_04735"/>
<proteinExistence type="predicted"/>
<protein>
    <submittedName>
        <fullName evidence="4">Helix-turn-helix domain-containing protein</fullName>
    </submittedName>
</protein>